<accession>A0AAD9ALK9</accession>
<organism evidence="2 3">
    <name type="scientific">Colletotrichum chrysophilum</name>
    <dbReference type="NCBI Taxonomy" id="1836956"/>
    <lineage>
        <taxon>Eukaryota</taxon>
        <taxon>Fungi</taxon>
        <taxon>Dikarya</taxon>
        <taxon>Ascomycota</taxon>
        <taxon>Pezizomycotina</taxon>
        <taxon>Sordariomycetes</taxon>
        <taxon>Hypocreomycetidae</taxon>
        <taxon>Glomerellales</taxon>
        <taxon>Glomerellaceae</taxon>
        <taxon>Colletotrichum</taxon>
        <taxon>Colletotrichum gloeosporioides species complex</taxon>
    </lineage>
</organism>
<evidence type="ECO:0000313" key="3">
    <source>
        <dbReference type="Proteomes" id="UP001243330"/>
    </source>
</evidence>
<feature type="compositionally biased region" description="Polar residues" evidence="1">
    <location>
        <begin position="87"/>
        <end position="100"/>
    </location>
</feature>
<proteinExistence type="predicted"/>
<gene>
    <name evidence="2" type="ORF">CCHR01_07769</name>
</gene>
<keyword evidence="3" id="KW-1185">Reference proteome</keyword>
<dbReference type="AlphaFoldDB" id="A0AAD9ALK9"/>
<dbReference type="EMBL" id="JAQOWY010000139">
    <property type="protein sequence ID" value="KAK1849635.1"/>
    <property type="molecule type" value="Genomic_DNA"/>
</dbReference>
<protein>
    <submittedName>
        <fullName evidence="2">Uncharacterized protein</fullName>
    </submittedName>
</protein>
<evidence type="ECO:0000313" key="2">
    <source>
        <dbReference type="EMBL" id="KAK1849635.1"/>
    </source>
</evidence>
<sequence>MPLNLADEYLRRRASGWQERVRAPDIRLCEAASALGGQLSKRCYPDPENLETVEGMRKLKATMGDLAGFVNSASAVPSDGETEPAGASTSPLLRSPTLHSSEPPDPSVGPTWEAIQLRGSPTIITA</sequence>
<evidence type="ECO:0000256" key="1">
    <source>
        <dbReference type="SAM" id="MobiDB-lite"/>
    </source>
</evidence>
<comment type="caution">
    <text evidence="2">The sequence shown here is derived from an EMBL/GenBank/DDBJ whole genome shotgun (WGS) entry which is preliminary data.</text>
</comment>
<name>A0AAD9ALK9_9PEZI</name>
<feature type="region of interest" description="Disordered" evidence="1">
    <location>
        <begin position="72"/>
        <end position="126"/>
    </location>
</feature>
<dbReference type="Proteomes" id="UP001243330">
    <property type="component" value="Unassembled WGS sequence"/>
</dbReference>
<reference evidence="2" key="1">
    <citation type="submission" date="2023-01" db="EMBL/GenBank/DDBJ databases">
        <title>Colletotrichum chrysophilum M932 genome sequence.</title>
        <authorList>
            <person name="Baroncelli R."/>
        </authorList>
    </citation>
    <scope>NUCLEOTIDE SEQUENCE</scope>
    <source>
        <strain evidence="2">M932</strain>
    </source>
</reference>